<comment type="caution">
    <text evidence="2">The sequence shown here is derived from an EMBL/GenBank/DDBJ whole genome shotgun (WGS) entry which is preliminary data.</text>
</comment>
<dbReference type="AlphaFoldDB" id="A0A8J3J4K7"/>
<organism evidence="2 3">
    <name type="scientific">Actinocatenispora rupis</name>
    <dbReference type="NCBI Taxonomy" id="519421"/>
    <lineage>
        <taxon>Bacteria</taxon>
        <taxon>Bacillati</taxon>
        <taxon>Actinomycetota</taxon>
        <taxon>Actinomycetes</taxon>
        <taxon>Micromonosporales</taxon>
        <taxon>Micromonosporaceae</taxon>
        <taxon>Actinocatenispora</taxon>
    </lineage>
</organism>
<evidence type="ECO:0000313" key="2">
    <source>
        <dbReference type="EMBL" id="GID14063.1"/>
    </source>
</evidence>
<protein>
    <submittedName>
        <fullName evidence="2">Uncharacterized protein</fullName>
    </submittedName>
</protein>
<name>A0A8J3J4K7_9ACTN</name>
<reference evidence="2" key="1">
    <citation type="submission" date="2021-01" db="EMBL/GenBank/DDBJ databases">
        <title>Whole genome shotgun sequence of Actinocatenispora rupis NBRC 107355.</title>
        <authorList>
            <person name="Komaki H."/>
            <person name="Tamura T."/>
        </authorList>
    </citation>
    <scope>NUCLEOTIDE SEQUENCE</scope>
    <source>
        <strain evidence="2">NBRC 107355</strain>
    </source>
</reference>
<dbReference type="Proteomes" id="UP000612808">
    <property type="component" value="Unassembled WGS sequence"/>
</dbReference>
<sequence length="61" mass="6011">MCSATIASTGYATTVATATPVGIRSTGPVPPQRTAPANGNGNGTGNGPLPIELFNKLRGGQ</sequence>
<evidence type="ECO:0000313" key="3">
    <source>
        <dbReference type="Proteomes" id="UP000612808"/>
    </source>
</evidence>
<evidence type="ECO:0000256" key="1">
    <source>
        <dbReference type="SAM" id="MobiDB-lite"/>
    </source>
</evidence>
<keyword evidence="3" id="KW-1185">Reference proteome</keyword>
<feature type="region of interest" description="Disordered" evidence="1">
    <location>
        <begin position="21"/>
        <end position="51"/>
    </location>
</feature>
<proteinExistence type="predicted"/>
<dbReference type="EMBL" id="BOMB01000028">
    <property type="protein sequence ID" value="GID14063.1"/>
    <property type="molecule type" value="Genomic_DNA"/>
</dbReference>
<gene>
    <name evidence="2" type="ORF">Aru02nite_49520</name>
</gene>
<accession>A0A8J3J4K7</accession>